<organism evidence="1 2">
    <name type="scientific">Populus alba</name>
    <name type="common">White poplar</name>
    <dbReference type="NCBI Taxonomy" id="43335"/>
    <lineage>
        <taxon>Eukaryota</taxon>
        <taxon>Viridiplantae</taxon>
        <taxon>Streptophyta</taxon>
        <taxon>Embryophyta</taxon>
        <taxon>Tracheophyta</taxon>
        <taxon>Spermatophyta</taxon>
        <taxon>Magnoliopsida</taxon>
        <taxon>eudicotyledons</taxon>
        <taxon>Gunneridae</taxon>
        <taxon>Pentapetalae</taxon>
        <taxon>rosids</taxon>
        <taxon>fabids</taxon>
        <taxon>Malpighiales</taxon>
        <taxon>Salicaceae</taxon>
        <taxon>Saliceae</taxon>
        <taxon>Populus</taxon>
    </lineage>
</organism>
<evidence type="ECO:0000313" key="1">
    <source>
        <dbReference type="EMBL" id="KAL3596212.1"/>
    </source>
</evidence>
<keyword evidence="2" id="KW-1185">Reference proteome</keyword>
<dbReference type="Proteomes" id="UP000309997">
    <property type="component" value="Unassembled WGS sequence"/>
</dbReference>
<evidence type="ECO:0000313" key="2">
    <source>
        <dbReference type="Proteomes" id="UP000309997"/>
    </source>
</evidence>
<sequence length="126" mass="13760">MLCIIELRTAPKVKLALEMRNLDVVGIDLSGNPVVGLGKRETFELARKGFEFMCAGDGGKQDSAAKKLRVFHASIVFNISTAMIRSVISFYSLGNGHLHGFLKLFQPVILIYKGRLAVAAAHCLDL</sequence>
<comment type="caution">
    <text evidence="1">The sequence shown here is derived from an EMBL/GenBank/DDBJ whole genome shotgun (WGS) entry which is preliminary data.</text>
</comment>
<name>A0ACC4CEZ7_POPAL</name>
<accession>A0ACC4CEZ7</accession>
<reference evidence="1 2" key="1">
    <citation type="journal article" date="2024" name="Plant Biotechnol. J.">
        <title>Genome and CRISPR/Cas9 system of a widespread forest tree (Populus alba) in the world.</title>
        <authorList>
            <person name="Liu Y.J."/>
            <person name="Jiang P.F."/>
            <person name="Han X.M."/>
            <person name="Li X.Y."/>
            <person name="Wang H.M."/>
            <person name="Wang Y.J."/>
            <person name="Wang X.X."/>
            <person name="Zeng Q.Y."/>
        </authorList>
    </citation>
    <scope>NUCLEOTIDE SEQUENCE [LARGE SCALE GENOMIC DNA]</scope>
    <source>
        <strain evidence="2">cv. PAL-ZL1</strain>
    </source>
</reference>
<dbReference type="EMBL" id="RCHU02000004">
    <property type="protein sequence ID" value="KAL3596212.1"/>
    <property type="molecule type" value="Genomic_DNA"/>
</dbReference>
<gene>
    <name evidence="1" type="ORF">D5086_007849</name>
</gene>
<proteinExistence type="predicted"/>
<protein>
    <submittedName>
        <fullName evidence="1">Uncharacterized protein</fullName>
    </submittedName>
</protein>